<dbReference type="PANTHER" id="PTHR33388:SF18">
    <property type="entry name" value="PROTEIN SPEAR1"/>
    <property type="match status" value="1"/>
</dbReference>
<evidence type="ECO:0000256" key="1">
    <source>
        <dbReference type="ARBA" id="ARBA00022491"/>
    </source>
</evidence>
<keyword evidence="6" id="KW-1185">Reference proteome</keyword>
<keyword evidence="1" id="KW-0678">Repressor</keyword>
<evidence type="ECO:0000256" key="4">
    <source>
        <dbReference type="SAM" id="MobiDB-lite"/>
    </source>
</evidence>
<evidence type="ECO:0000313" key="5">
    <source>
        <dbReference type="EMBL" id="KAK2970956.1"/>
    </source>
</evidence>
<dbReference type="GO" id="GO:0003700">
    <property type="term" value="F:DNA-binding transcription factor activity"/>
    <property type="evidence" value="ECO:0007669"/>
    <property type="project" value="InterPro"/>
</dbReference>
<protein>
    <submittedName>
        <fullName evidence="5">Uncharacterized protein</fullName>
    </submittedName>
</protein>
<dbReference type="InterPro" id="IPR040356">
    <property type="entry name" value="SPEAR"/>
</dbReference>
<gene>
    <name evidence="5" type="ORF">RJ640_027437</name>
</gene>
<reference evidence="5" key="1">
    <citation type="submission" date="2022-12" db="EMBL/GenBank/DDBJ databases">
        <title>Draft genome assemblies for two species of Escallonia (Escalloniales).</title>
        <authorList>
            <person name="Chanderbali A."/>
            <person name="Dervinis C."/>
            <person name="Anghel I."/>
            <person name="Soltis D."/>
            <person name="Soltis P."/>
            <person name="Zapata F."/>
        </authorList>
    </citation>
    <scope>NUCLEOTIDE SEQUENCE</scope>
    <source>
        <strain evidence="5">UCBG92.1500</strain>
        <tissue evidence="5">Leaf</tissue>
    </source>
</reference>
<evidence type="ECO:0000256" key="3">
    <source>
        <dbReference type="ARBA" id="ARBA00023163"/>
    </source>
</evidence>
<evidence type="ECO:0000256" key="2">
    <source>
        <dbReference type="ARBA" id="ARBA00023015"/>
    </source>
</evidence>
<dbReference type="Proteomes" id="UP001187471">
    <property type="component" value="Unassembled WGS sequence"/>
</dbReference>
<dbReference type="PANTHER" id="PTHR33388">
    <property type="entry name" value="OS01G0212500 PROTEIN"/>
    <property type="match status" value="1"/>
</dbReference>
<accession>A0AA88QUP5</accession>
<keyword evidence="2" id="KW-0805">Transcription regulation</keyword>
<organism evidence="5 6">
    <name type="scientific">Escallonia rubra</name>
    <dbReference type="NCBI Taxonomy" id="112253"/>
    <lineage>
        <taxon>Eukaryota</taxon>
        <taxon>Viridiplantae</taxon>
        <taxon>Streptophyta</taxon>
        <taxon>Embryophyta</taxon>
        <taxon>Tracheophyta</taxon>
        <taxon>Spermatophyta</taxon>
        <taxon>Magnoliopsida</taxon>
        <taxon>eudicotyledons</taxon>
        <taxon>Gunneridae</taxon>
        <taxon>Pentapetalae</taxon>
        <taxon>asterids</taxon>
        <taxon>campanulids</taxon>
        <taxon>Escalloniales</taxon>
        <taxon>Escalloniaceae</taxon>
        <taxon>Escallonia</taxon>
    </lineage>
</organism>
<name>A0AA88QUP5_9ASTE</name>
<feature type="region of interest" description="Disordered" evidence="4">
    <location>
        <begin position="1"/>
        <end position="48"/>
    </location>
</feature>
<feature type="compositionally biased region" description="Low complexity" evidence="4">
    <location>
        <begin position="86"/>
        <end position="102"/>
    </location>
</feature>
<feature type="region of interest" description="Disordered" evidence="4">
    <location>
        <begin position="183"/>
        <end position="220"/>
    </location>
</feature>
<keyword evidence="3" id="KW-0804">Transcription</keyword>
<proteinExistence type="predicted"/>
<evidence type="ECO:0000313" key="6">
    <source>
        <dbReference type="Proteomes" id="UP001187471"/>
    </source>
</evidence>
<sequence length="220" mass="24269">MGSSYFGEPHMGNERASSSSSSSRKGGRKSSSDKPKQPQRGLGVAQLEKIRLHSQLGCGYLPNSLQSPPNYPASLSQEDMRLQTAYSPSSSLSYSSPSSSSYGLQGHQSIMMGLGELERANIRYGDSPPSSNTRWNPGNTILEAQHFAQPGITRPLLNQEVETYMSMSDQWSNKRKLLDAAQYLQEKKKRKDQRKSMGSSSQNSESSGDQELDLELRLSL</sequence>
<feature type="compositionally biased region" description="Low complexity" evidence="4">
    <location>
        <begin position="196"/>
        <end position="207"/>
    </location>
</feature>
<dbReference type="AlphaFoldDB" id="A0AA88QUP5"/>
<dbReference type="EMBL" id="JAVXUO010002624">
    <property type="protein sequence ID" value="KAK2970956.1"/>
    <property type="molecule type" value="Genomic_DNA"/>
</dbReference>
<comment type="caution">
    <text evidence="5">The sequence shown here is derived from an EMBL/GenBank/DDBJ whole genome shotgun (WGS) entry which is preliminary data.</text>
</comment>
<feature type="region of interest" description="Disordered" evidence="4">
    <location>
        <begin position="82"/>
        <end position="105"/>
    </location>
</feature>